<gene>
    <name evidence="2" type="ORF">SAE02_55750</name>
</gene>
<reference evidence="2 3" key="1">
    <citation type="submission" date="2019-07" db="EMBL/GenBank/DDBJ databases">
        <title>Whole genome shotgun sequence of Skermanella aerolata NBRC 106429.</title>
        <authorList>
            <person name="Hosoyama A."/>
            <person name="Uohara A."/>
            <person name="Ohji S."/>
            <person name="Ichikawa N."/>
        </authorList>
    </citation>
    <scope>NUCLEOTIDE SEQUENCE [LARGE SCALE GENOMIC DNA]</scope>
    <source>
        <strain evidence="2 3">NBRC 106429</strain>
    </source>
</reference>
<name>A0A512DY66_9PROT</name>
<organism evidence="2 3">
    <name type="scientific">Skermanella aerolata</name>
    <dbReference type="NCBI Taxonomy" id="393310"/>
    <lineage>
        <taxon>Bacteria</taxon>
        <taxon>Pseudomonadati</taxon>
        <taxon>Pseudomonadota</taxon>
        <taxon>Alphaproteobacteria</taxon>
        <taxon>Rhodospirillales</taxon>
        <taxon>Azospirillaceae</taxon>
        <taxon>Skermanella</taxon>
    </lineage>
</organism>
<evidence type="ECO:0000256" key="1">
    <source>
        <dbReference type="SAM" id="SignalP"/>
    </source>
</evidence>
<feature type="signal peptide" evidence="1">
    <location>
        <begin position="1"/>
        <end position="19"/>
    </location>
</feature>
<keyword evidence="1" id="KW-0732">Signal</keyword>
<dbReference type="InterPro" id="IPR019546">
    <property type="entry name" value="TAT_signal_bac_arc"/>
</dbReference>
<evidence type="ECO:0008006" key="4">
    <source>
        <dbReference type="Google" id="ProtNLM"/>
    </source>
</evidence>
<evidence type="ECO:0000313" key="3">
    <source>
        <dbReference type="Proteomes" id="UP000321523"/>
    </source>
</evidence>
<dbReference type="PROSITE" id="PS51318">
    <property type="entry name" value="TAT"/>
    <property type="match status" value="1"/>
</dbReference>
<sequence>MRRRHFLKALAAVTAAAAAGLPVVFPARDPLEAMRALGRTYLELHPEEASAARAWQVSLAEAGETGMRGHTARHARLDLEDGEVVTVDGWVLPRSLALTCSALALA</sequence>
<evidence type="ECO:0000313" key="2">
    <source>
        <dbReference type="EMBL" id="GEO41427.1"/>
    </source>
</evidence>
<keyword evidence="3" id="KW-1185">Reference proteome</keyword>
<dbReference type="AlphaFoldDB" id="A0A512DY66"/>
<dbReference type="Proteomes" id="UP000321523">
    <property type="component" value="Unassembled WGS sequence"/>
</dbReference>
<dbReference type="NCBIfam" id="TIGR01409">
    <property type="entry name" value="TAT_signal_seq"/>
    <property type="match status" value="1"/>
</dbReference>
<accession>A0A512DY66</accession>
<feature type="chain" id="PRO_5021875547" description="Twin-arginine translocation signal domain-containing protein" evidence="1">
    <location>
        <begin position="20"/>
        <end position="106"/>
    </location>
</feature>
<proteinExistence type="predicted"/>
<dbReference type="EMBL" id="BJYZ01000028">
    <property type="protein sequence ID" value="GEO41427.1"/>
    <property type="molecule type" value="Genomic_DNA"/>
</dbReference>
<dbReference type="InterPro" id="IPR006311">
    <property type="entry name" value="TAT_signal"/>
</dbReference>
<dbReference type="RefSeq" id="WP_044432394.1">
    <property type="nucleotide sequence ID" value="NZ_BJYZ01000028.1"/>
</dbReference>
<comment type="caution">
    <text evidence="2">The sequence shown here is derived from an EMBL/GenBank/DDBJ whole genome shotgun (WGS) entry which is preliminary data.</text>
</comment>
<protein>
    <recommendedName>
        <fullName evidence="4">Twin-arginine translocation signal domain-containing protein</fullName>
    </recommendedName>
</protein>